<dbReference type="Proteomes" id="UP000243640">
    <property type="component" value="Unassembled WGS sequence"/>
</dbReference>
<name>A0A235CJG3_9GAMM</name>
<dbReference type="InterPro" id="IPR025484">
    <property type="entry name" value="DUF4376"/>
</dbReference>
<accession>A0A235CJG3</accession>
<reference evidence="2 3" key="1">
    <citation type="submission" date="2017-08" db="EMBL/GenBank/DDBJ databases">
        <title>Draft Genome Sequence of the Marine Bacterium Oceanimonas baumannii ATCC 700832.</title>
        <authorList>
            <person name="Mcclelland W.D."/>
            <person name="Brennan M.A."/>
            <person name="Trachtenberg A.M."/>
            <person name="Maclea K.S."/>
        </authorList>
    </citation>
    <scope>NUCLEOTIDE SEQUENCE [LARGE SCALE GENOMIC DNA]</scope>
    <source>
        <strain evidence="2 3">ATCC 700832</strain>
    </source>
</reference>
<evidence type="ECO:0000313" key="3">
    <source>
        <dbReference type="Proteomes" id="UP000243640"/>
    </source>
</evidence>
<protein>
    <recommendedName>
        <fullName evidence="1">DUF4376 domain-containing protein</fullName>
    </recommendedName>
</protein>
<sequence>MEPLSIRKPHNYQVRPYDCEAMTMTKFARVDPTNTEPHPILCLLSGQIEESADILPCEPEVDTDWWYHPSTDEFSPPPELVPELSEVIENKIYYINVWRDMQEKTNLLFEHAGHTWDAGERSKSRMEETLALADATGTLPEGFFWTTADNIDVPMTTTQLQALASAMAAARGQRGFDIHARQRQMKAEVAALTAVADVQAYLVGWAKE</sequence>
<dbReference type="Pfam" id="PF14301">
    <property type="entry name" value="DUF4376"/>
    <property type="match status" value="1"/>
</dbReference>
<proteinExistence type="predicted"/>
<evidence type="ECO:0000313" key="2">
    <source>
        <dbReference type="EMBL" id="OYD24683.1"/>
    </source>
</evidence>
<dbReference type="OrthoDB" id="6591187at2"/>
<dbReference type="EMBL" id="NQJF01000006">
    <property type="protein sequence ID" value="OYD24683.1"/>
    <property type="molecule type" value="Genomic_DNA"/>
</dbReference>
<dbReference type="AlphaFoldDB" id="A0A235CJG3"/>
<gene>
    <name evidence="2" type="ORF">B6S09_08655</name>
</gene>
<organism evidence="2 3">
    <name type="scientific">Oceanimonas baumannii</name>
    <dbReference type="NCBI Taxonomy" id="129578"/>
    <lineage>
        <taxon>Bacteria</taxon>
        <taxon>Pseudomonadati</taxon>
        <taxon>Pseudomonadota</taxon>
        <taxon>Gammaproteobacteria</taxon>
        <taxon>Aeromonadales</taxon>
        <taxon>Aeromonadaceae</taxon>
        <taxon>Oceanimonas</taxon>
    </lineage>
</organism>
<evidence type="ECO:0000259" key="1">
    <source>
        <dbReference type="Pfam" id="PF14301"/>
    </source>
</evidence>
<feature type="domain" description="DUF4376" evidence="1">
    <location>
        <begin position="89"/>
        <end position="195"/>
    </location>
</feature>
<comment type="caution">
    <text evidence="2">The sequence shown here is derived from an EMBL/GenBank/DDBJ whole genome shotgun (WGS) entry which is preliminary data.</text>
</comment>